<protein>
    <submittedName>
        <fullName evidence="1">Uncharacterized protein</fullName>
    </submittedName>
</protein>
<comment type="caution">
    <text evidence="1">The sequence shown here is derived from an EMBL/GenBank/DDBJ whole genome shotgun (WGS) entry which is preliminary data.</text>
</comment>
<evidence type="ECO:0000313" key="1">
    <source>
        <dbReference type="EMBL" id="KKM07206.1"/>
    </source>
</evidence>
<dbReference type="EMBL" id="LAZR01015822">
    <property type="protein sequence ID" value="KKM07206.1"/>
    <property type="molecule type" value="Genomic_DNA"/>
</dbReference>
<name>A0A0F9JNF8_9ZZZZ</name>
<dbReference type="AlphaFoldDB" id="A0A0F9JNF8"/>
<gene>
    <name evidence="1" type="ORF">LCGC14_1736260</name>
</gene>
<proteinExistence type="predicted"/>
<sequence>MAETILVIKKKGQKTEIKVTQKMRGGYAPDSFTRTVNLSNFKDLSLFFHDLEDLWGAPVEKAAKQYLIEKEDGWPF</sequence>
<organism evidence="1">
    <name type="scientific">marine sediment metagenome</name>
    <dbReference type="NCBI Taxonomy" id="412755"/>
    <lineage>
        <taxon>unclassified sequences</taxon>
        <taxon>metagenomes</taxon>
        <taxon>ecological metagenomes</taxon>
    </lineage>
</organism>
<accession>A0A0F9JNF8</accession>
<reference evidence="1" key="1">
    <citation type="journal article" date="2015" name="Nature">
        <title>Complex archaea that bridge the gap between prokaryotes and eukaryotes.</title>
        <authorList>
            <person name="Spang A."/>
            <person name="Saw J.H."/>
            <person name="Jorgensen S.L."/>
            <person name="Zaremba-Niedzwiedzka K."/>
            <person name="Martijn J."/>
            <person name="Lind A.E."/>
            <person name="van Eijk R."/>
            <person name="Schleper C."/>
            <person name="Guy L."/>
            <person name="Ettema T.J."/>
        </authorList>
    </citation>
    <scope>NUCLEOTIDE SEQUENCE</scope>
</reference>